<dbReference type="Pfam" id="PF00106">
    <property type="entry name" value="adh_short"/>
    <property type="match status" value="1"/>
</dbReference>
<evidence type="ECO:0000313" key="3">
    <source>
        <dbReference type="EMBL" id="CAF0802343.1"/>
    </source>
</evidence>
<dbReference type="InterPro" id="IPR020904">
    <property type="entry name" value="Sc_DH/Rdtase_CS"/>
</dbReference>
<gene>
    <name evidence="3" type="ORF">GPM918_LOCUS3584</name>
    <name evidence="4" type="ORF">SRO942_LOCUS3584</name>
</gene>
<dbReference type="GO" id="GO:0008202">
    <property type="term" value="P:steroid metabolic process"/>
    <property type="evidence" value="ECO:0007669"/>
    <property type="project" value="TreeGrafter"/>
</dbReference>
<evidence type="ECO:0000256" key="1">
    <source>
        <dbReference type="ARBA" id="ARBA00023002"/>
    </source>
</evidence>
<dbReference type="SUPFAM" id="SSF51735">
    <property type="entry name" value="NAD(P)-binding Rossmann-fold domains"/>
    <property type="match status" value="1"/>
</dbReference>
<dbReference type="InterPro" id="IPR002347">
    <property type="entry name" value="SDR_fam"/>
</dbReference>
<protein>
    <submittedName>
        <fullName evidence="3">Uncharacterized protein</fullName>
    </submittedName>
</protein>
<dbReference type="Proteomes" id="UP000681722">
    <property type="component" value="Unassembled WGS sequence"/>
</dbReference>
<name>A0A813SLI8_9BILA</name>
<dbReference type="Proteomes" id="UP000663829">
    <property type="component" value="Unassembled WGS sequence"/>
</dbReference>
<dbReference type="AlphaFoldDB" id="A0A813SLI8"/>
<keyword evidence="2" id="KW-0812">Transmembrane</keyword>
<keyword evidence="2" id="KW-0472">Membrane</keyword>
<dbReference type="EMBL" id="CAJNOQ010000447">
    <property type="protein sequence ID" value="CAF0802343.1"/>
    <property type="molecule type" value="Genomic_DNA"/>
</dbReference>
<dbReference type="InterPro" id="IPR036291">
    <property type="entry name" value="NAD(P)-bd_dom_sf"/>
</dbReference>
<proteinExistence type="predicted"/>
<keyword evidence="1" id="KW-0560">Oxidoreductase</keyword>
<dbReference type="PANTHER" id="PTHR43313">
    <property type="entry name" value="SHORT-CHAIN DEHYDROGENASE/REDUCTASE FAMILY 9C"/>
    <property type="match status" value="1"/>
</dbReference>
<organism evidence="3 5">
    <name type="scientific">Didymodactylos carnosus</name>
    <dbReference type="NCBI Taxonomy" id="1234261"/>
    <lineage>
        <taxon>Eukaryota</taxon>
        <taxon>Metazoa</taxon>
        <taxon>Spiralia</taxon>
        <taxon>Gnathifera</taxon>
        <taxon>Rotifera</taxon>
        <taxon>Eurotatoria</taxon>
        <taxon>Bdelloidea</taxon>
        <taxon>Philodinida</taxon>
        <taxon>Philodinidae</taxon>
        <taxon>Didymodactylos</taxon>
    </lineage>
</organism>
<dbReference type="EMBL" id="CAJOBC010000447">
    <property type="protein sequence ID" value="CAF3587487.1"/>
    <property type="molecule type" value="Genomic_DNA"/>
</dbReference>
<dbReference type="PRINTS" id="PR00081">
    <property type="entry name" value="GDHRDH"/>
</dbReference>
<dbReference type="PROSITE" id="PS00061">
    <property type="entry name" value="ADH_SHORT"/>
    <property type="match status" value="1"/>
</dbReference>
<dbReference type="PANTHER" id="PTHR43313:SF1">
    <property type="entry name" value="3BETA-HYDROXYSTEROID DEHYDROGENASE DHS-16"/>
    <property type="match status" value="1"/>
</dbReference>
<evidence type="ECO:0000256" key="2">
    <source>
        <dbReference type="SAM" id="Phobius"/>
    </source>
</evidence>
<dbReference type="GO" id="GO:0016491">
    <property type="term" value="F:oxidoreductase activity"/>
    <property type="evidence" value="ECO:0007669"/>
    <property type="project" value="UniProtKB-KW"/>
</dbReference>
<dbReference type="Gene3D" id="3.40.50.720">
    <property type="entry name" value="NAD(P)-binding Rossmann-like Domain"/>
    <property type="match status" value="1"/>
</dbReference>
<comment type="caution">
    <text evidence="3">The sequence shown here is derived from an EMBL/GenBank/DDBJ whole genome shotgun (WGS) entry which is preliminary data.</text>
</comment>
<reference evidence="3" key="1">
    <citation type="submission" date="2021-02" db="EMBL/GenBank/DDBJ databases">
        <authorList>
            <person name="Nowell W R."/>
        </authorList>
    </citation>
    <scope>NUCLEOTIDE SEQUENCE</scope>
</reference>
<feature type="transmembrane region" description="Helical" evidence="2">
    <location>
        <begin position="23"/>
        <end position="54"/>
    </location>
</feature>
<keyword evidence="5" id="KW-1185">Reference proteome</keyword>
<evidence type="ECO:0000313" key="4">
    <source>
        <dbReference type="EMBL" id="CAF3587487.1"/>
    </source>
</evidence>
<accession>A0A813SLI8</accession>
<keyword evidence="2" id="KW-1133">Transmembrane helix</keyword>
<dbReference type="OrthoDB" id="47007at2759"/>
<sequence>MSQLSISNPITFYAQNTFQTLSFFGLFIGGIILTGAWFGLIIALVIAYFSSFLLNKFLFRKQLPVPSKSCVLVTGSSAGIGLDAVLRLSKIGFTVFAGVRKKSDGEKIKELAGSSNASRIIPVILDITKSDEIKQSVETITQHLSNNNSKLLAIVNNAGYGEILPVEILPLDKLRYQFEVNLFGHVGIIQALLPLLRQASSLEHSARIIFISSGLGRISMPSYGAYAGSKFALEALADALRIELKKWSISVSIIEPGRIESKFTNVSENIIKENMKSINNINKIDQSIFNSYQSSMDKSGDSAARGHVSICSDAIQSAILEAKPLERYMAVCNNPVPYPVLDFATPASLQILSAKSHWNADDTLRTPPNYFIKATVWDEFSMKSVVLCLY</sequence>
<evidence type="ECO:0000313" key="5">
    <source>
        <dbReference type="Proteomes" id="UP000663829"/>
    </source>
</evidence>